<dbReference type="EMBL" id="JANBUJ010000105">
    <property type="protein sequence ID" value="KAJ2774375.1"/>
    <property type="molecule type" value="Genomic_DNA"/>
</dbReference>
<comment type="caution">
    <text evidence="1">The sequence shown here is derived from an EMBL/GenBank/DDBJ whole genome shotgun (WGS) entry which is preliminary data.</text>
</comment>
<evidence type="ECO:0000313" key="2">
    <source>
        <dbReference type="Proteomes" id="UP001140234"/>
    </source>
</evidence>
<keyword evidence="2" id="KW-1185">Reference proteome</keyword>
<accession>A0ACC1K6M1</accession>
<gene>
    <name evidence="1" type="primary">HTATIP2</name>
    <name evidence="1" type="ORF">IWQ57_000848</name>
</gene>
<proteinExistence type="predicted"/>
<evidence type="ECO:0000313" key="1">
    <source>
        <dbReference type="EMBL" id="KAJ2774375.1"/>
    </source>
</evidence>
<reference evidence="1" key="1">
    <citation type="submission" date="2022-07" db="EMBL/GenBank/DDBJ databases">
        <title>Phylogenomic reconstructions and comparative analyses of Kickxellomycotina fungi.</title>
        <authorList>
            <person name="Reynolds N.K."/>
            <person name="Stajich J.E."/>
            <person name="Barry K."/>
            <person name="Grigoriev I.V."/>
            <person name="Crous P."/>
            <person name="Smith M.E."/>
        </authorList>
    </citation>
    <scope>NUCLEOTIDE SEQUENCE</scope>
    <source>
        <strain evidence="1">CBS 109366</strain>
    </source>
</reference>
<organism evidence="1 2">
    <name type="scientific">Coemansia nantahalensis</name>
    <dbReference type="NCBI Taxonomy" id="2789366"/>
    <lineage>
        <taxon>Eukaryota</taxon>
        <taxon>Fungi</taxon>
        <taxon>Fungi incertae sedis</taxon>
        <taxon>Zoopagomycota</taxon>
        <taxon>Kickxellomycotina</taxon>
        <taxon>Kickxellomycetes</taxon>
        <taxon>Kickxellales</taxon>
        <taxon>Kickxellaceae</taxon>
        <taxon>Coemansia</taxon>
    </lineage>
</organism>
<dbReference type="Proteomes" id="UP001140234">
    <property type="component" value="Unassembled WGS sequence"/>
</dbReference>
<name>A0ACC1K6M1_9FUNG</name>
<sequence length="252" mass="27260">MSDPVAVDADKPVLGSEFAAQASEFKERAPGQSALVMGATGQVGREVVRHLLASDAFSKVTVFTRRPIEYTGANADKLEQKNVDYENTDQLERDSAGHTHAFCCLGTTRGKSGSDGFYKVDHDYALNAARACKAAGVEHYSICSSSGADKDSRFLYTRTKGEVDAELQGMGFPRVSIFRPAMLLCKRDEARLLERIAGALLPAVNVVLPDKVSIPTSTVAWAMVSNAFKRVDTPVSETFSNAQMLQAFRAGQ</sequence>
<protein>
    <submittedName>
        <fullName evidence="1">Oxidoreductase htatip2</fullName>
    </submittedName>
</protein>